<dbReference type="InterPro" id="IPR010982">
    <property type="entry name" value="Lambda_DNA-bd_dom_sf"/>
</dbReference>
<comment type="caution">
    <text evidence="2">The sequence shown here is derived from an EMBL/GenBank/DDBJ whole genome shotgun (WGS) entry which is preliminary data.</text>
</comment>
<reference evidence="2 3" key="1">
    <citation type="submission" date="2020-08" db="EMBL/GenBank/DDBJ databases">
        <title>Genome public.</title>
        <authorList>
            <person name="Liu C."/>
            <person name="Sun Q."/>
        </authorList>
    </citation>
    <scope>NUCLEOTIDE SEQUENCE [LARGE SCALE GENOMIC DNA]</scope>
    <source>
        <strain evidence="2 3">NSJ-43</strain>
    </source>
</reference>
<evidence type="ECO:0000313" key="3">
    <source>
        <dbReference type="Proteomes" id="UP000628463"/>
    </source>
</evidence>
<name>A0ABR7G0X2_9FIRM</name>
<accession>A0ABR7G0X2</accession>
<dbReference type="SMART" id="SM00530">
    <property type="entry name" value="HTH_XRE"/>
    <property type="match status" value="1"/>
</dbReference>
<proteinExistence type="predicted"/>
<organism evidence="2 3">
    <name type="scientific">Lachnospira hominis</name>
    <name type="common">ex Liu et al. 2021</name>
    <dbReference type="NCBI Taxonomy" id="2763051"/>
    <lineage>
        <taxon>Bacteria</taxon>
        <taxon>Bacillati</taxon>
        <taxon>Bacillota</taxon>
        <taxon>Clostridia</taxon>
        <taxon>Lachnospirales</taxon>
        <taxon>Lachnospiraceae</taxon>
        <taxon>Lachnospira</taxon>
    </lineage>
</organism>
<dbReference type="RefSeq" id="WP_186836951.1">
    <property type="nucleotide sequence ID" value="NZ_JACOPD010000005.1"/>
</dbReference>
<sequence>MDLGKRLKAKRKEKNISAEYLAKELGISVSTVYRYEDSSILKIPVSTFEKMCDILGTTPAQMMGNVPEKTVDIKSGNDLPVNFDNPKDAMEFLLKLPTVAAYGGYDPSKMDDETMVAFANEILQQLQLVSYKYR</sequence>
<feature type="domain" description="HTH cro/C1-type" evidence="1">
    <location>
        <begin position="7"/>
        <end position="62"/>
    </location>
</feature>
<gene>
    <name evidence="2" type="ORF">H8S01_08975</name>
</gene>
<dbReference type="PROSITE" id="PS50943">
    <property type="entry name" value="HTH_CROC1"/>
    <property type="match status" value="1"/>
</dbReference>
<protein>
    <submittedName>
        <fullName evidence="2">Helix-turn-helix transcriptional regulator</fullName>
    </submittedName>
</protein>
<dbReference type="InterPro" id="IPR001387">
    <property type="entry name" value="Cro/C1-type_HTH"/>
</dbReference>
<dbReference type="SUPFAM" id="SSF47413">
    <property type="entry name" value="lambda repressor-like DNA-binding domains"/>
    <property type="match status" value="1"/>
</dbReference>
<dbReference type="Proteomes" id="UP000628463">
    <property type="component" value="Unassembled WGS sequence"/>
</dbReference>
<dbReference type="CDD" id="cd00093">
    <property type="entry name" value="HTH_XRE"/>
    <property type="match status" value="1"/>
</dbReference>
<dbReference type="EMBL" id="JACOPD010000005">
    <property type="protein sequence ID" value="MBC5681092.1"/>
    <property type="molecule type" value="Genomic_DNA"/>
</dbReference>
<dbReference type="Pfam" id="PF01381">
    <property type="entry name" value="HTH_3"/>
    <property type="match status" value="1"/>
</dbReference>
<keyword evidence="3" id="KW-1185">Reference proteome</keyword>
<evidence type="ECO:0000259" key="1">
    <source>
        <dbReference type="PROSITE" id="PS50943"/>
    </source>
</evidence>
<dbReference type="Gene3D" id="1.10.260.40">
    <property type="entry name" value="lambda repressor-like DNA-binding domains"/>
    <property type="match status" value="1"/>
</dbReference>
<evidence type="ECO:0000313" key="2">
    <source>
        <dbReference type="EMBL" id="MBC5681092.1"/>
    </source>
</evidence>